<gene>
    <name evidence="1" type="ORF">KM92DES2_10396</name>
</gene>
<accession>A0A212J1X2</accession>
<protein>
    <submittedName>
        <fullName evidence="1">Uncharacterized protein</fullName>
    </submittedName>
</protein>
<reference evidence="1" key="1">
    <citation type="submission" date="2016-04" db="EMBL/GenBank/DDBJ databases">
        <authorList>
            <person name="Evans L.H."/>
            <person name="Alamgir A."/>
            <person name="Owens N."/>
            <person name="Weber N.D."/>
            <person name="Virtaneva K."/>
            <person name="Barbian K."/>
            <person name="Babar A."/>
            <person name="Rosenke K."/>
        </authorList>
    </citation>
    <scope>NUCLEOTIDE SEQUENCE</scope>
    <source>
        <strain evidence="1">92-2</strain>
    </source>
</reference>
<dbReference type="AlphaFoldDB" id="A0A212J1X2"/>
<dbReference type="EMBL" id="FLUP01000001">
    <property type="protein sequence ID" value="SBV93397.1"/>
    <property type="molecule type" value="Genomic_DNA"/>
</dbReference>
<proteinExistence type="predicted"/>
<name>A0A212J1X2_9BACT</name>
<organism evidence="1">
    <name type="scientific">uncultured Desulfovibrio sp</name>
    <dbReference type="NCBI Taxonomy" id="167968"/>
    <lineage>
        <taxon>Bacteria</taxon>
        <taxon>Pseudomonadati</taxon>
        <taxon>Thermodesulfobacteriota</taxon>
        <taxon>Desulfovibrionia</taxon>
        <taxon>Desulfovibrionales</taxon>
        <taxon>Desulfovibrionaceae</taxon>
        <taxon>Desulfovibrio</taxon>
        <taxon>environmental samples</taxon>
    </lineage>
</organism>
<evidence type="ECO:0000313" key="1">
    <source>
        <dbReference type="EMBL" id="SBV93397.1"/>
    </source>
</evidence>
<sequence>MEGILHVMPIMDSHAQW</sequence>